<dbReference type="EMBL" id="JAINDJ010000007">
    <property type="protein sequence ID" value="KAG9442057.1"/>
    <property type="molecule type" value="Genomic_DNA"/>
</dbReference>
<keyword evidence="3" id="KW-1185">Reference proteome</keyword>
<dbReference type="Proteomes" id="UP000825729">
    <property type="component" value="Unassembled WGS sequence"/>
</dbReference>
<dbReference type="PANTHER" id="PTHR32487">
    <property type="entry name" value="3-OXO-DELTA(4,5)-STEROID 5-BETA-REDUCTASE"/>
    <property type="match status" value="1"/>
</dbReference>
<protein>
    <submittedName>
        <fullName evidence="2">Uncharacterized protein</fullName>
    </submittedName>
</protein>
<evidence type="ECO:0000313" key="3">
    <source>
        <dbReference type="Proteomes" id="UP000825729"/>
    </source>
</evidence>
<gene>
    <name evidence="2" type="ORF">H6P81_017911</name>
</gene>
<proteinExistence type="predicted"/>
<feature type="region of interest" description="Disordered" evidence="1">
    <location>
        <begin position="170"/>
        <end position="194"/>
    </location>
</feature>
<dbReference type="PANTHER" id="PTHR32487:SF13">
    <property type="entry name" value="LOW QUALITY PROTEIN: IRIDOID SYNTHASE-LIKE"/>
    <property type="match status" value="1"/>
</dbReference>
<evidence type="ECO:0000256" key="1">
    <source>
        <dbReference type="SAM" id="MobiDB-lite"/>
    </source>
</evidence>
<reference evidence="2 3" key="1">
    <citation type="submission" date="2021-07" db="EMBL/GenBank/DDBJ databases">
        <title>The Aristolochia fimbriata genome: insights into angiosperm evolution, floral development and chemical biosynthesis.</title>
        <authorList>
            <person name="Jiao Y."/>
        </authorList>
    </citation>
    <scope>NUCLEOTIDE SEQUENCE [LARGE SCALE GENOMIC DNA]</scope>
    <source>
        <strain evidence="2">IBCAS-2021</strain>
        <tissue evidence="2">Leaf</tissue>
    </source>
</reference>
<comment type="caution">
    <text evidence="2">The sequence shown here is derived from an EMBL/GenBank/DDBJ whole genome shotgun (WGS) entry which is preliminary data.</text>
</comment>
<organism evidence="2 3">
    <name type="scientific">Aristolochia fimbriata</name>
    <name type="common">White veined hardy Dutchman's pipe vine</name>
    <dbReference type="NCBI Taxonomy" id="158543"/>
    <lineage>
        <taxon>Eukaryota</taxon>
        <taxon>Viridiplantae</taxon>
        <taxon>Streptophyta</taxon>
        <taxon>Embryophyta</taxon>
        <taxon>Tracheophyta</taxon>
        <taxon>Spermatophyta</taxon>
        <taxon>Magnoliopsida</taxon>
        <taxon>Magnoliidae</taxon>
        <taxon>Piperales</taxon>
        <taxon>Aristolochiaceae</taxon>
        <taxon>Aristolochia</taxon>
    </lineage>
</organism>
<accession>A0AAV7DZY4</accession>
<evidence type="ECO:0000313" key="2">
    <source>
        <dbReference type="EMBL" id="KAG9442057.1"/>
    </source>
</evidence>
<name>A0AAV7DZY4_ARIFI</name>
<sequence>MALAADSRSEKSEGLVVGVTGIVGFSLTEAMRKPTIPGGPWRIYGVARRERPEWFPSSLLDGFLSPVGRRVTHLFWFALNLRTQYSPPASRLSASNSTAFKAKQQQCRRFTETLAPLRKQLNCIQAETTTTSSLHRDPKNKKDSRKIMQMERRVNTEVPMTDQHQLIDSHANLRLPPSRFYTGSAPKGEYHEDP</sequence>
<dbReference type="AlphaFoldDB" id="A0AAV7DZY4"/>
<dbReference type="Gene3D" id="3.40.50.720">
    <property type="entry name" value="NAD(P)-binding Rossmann-like Domain"/>
    <property type="match status" value="1"/>
</dbReference>